<evidence type="ECO:0000256" key="9">
    <source>
        <dbReference type="ARBA" id="ARBA00038276"/>
    </source>
</evidence>
<evidence type="ECO:0000256" key="4">
    <source>
        <dbReference type="ARBA" id="ARBA00022695"/>
    </source>
</evidence>
<dbReference type="EMBL" id="SNYJ01000002">
    <property type="protein sequence ID" value="TDQ42359.1"/>
    <property type="molecule type" value="Genomic_DNA"/>
</dbReference>
<dbReference type="CDD" id="cd05403">
    <property type="entry name" value="NT_KNTase_like"/>
    <property type="match status" value="1"/>
</dbReference>
<evidence type="ECO:0000256" key="3">
    <source>
        <dbReference type="ARBA" id="ARBA00022679"/>
    </source>
</evidence>
<reference evidence="11 12" key="1">
    <citation type="submission" date="2019-03" db="EMBL/GenBank/DDBJ databases">
        <title>Genomic Encyclopedia of Type Strains, Phase IV (KMG-IV): sequencing the most valuable type-strain genomes for metagenomic binning, comparative biology and taxonomic classification.</title>
        <authorList>
            <person name="Goeker M."/>
        </authorList>
    </citation>
    <scope>NUCLEOTIDE SEQUENCE [LARGE SCALE GENOMIC DNA]</scope>
    <source>
        <strain evidence="11 12">DSM 28697</strain>
    </source>
</reference>
<evidence type="ECO:0000259" key="10">
    <source>
        <dbReference type="Pfam" id="PF01909"/>
    </source>
</evidence>
<keyword evidence="7" id="KW-0067">ATP-binding</keyword>
<keyword evidence="4" id="KW-0548">Nucleotidyltransferase</keyword>
<dbReference type="Gene3D" id="3.30.460.10">
    <property type="entry name" value="Beta Polymerase, domain 2"/>
    <property type="match status" value="1"/>
</dbReference>
<organism evidence="11 12">
    <name type="scientific">Aureibacillus halotolerans</name>
    <dbReference type="NCBI Taxonomy" id="1508390"/>
    <lineage>
        <taxon>Bacteria</taxon>
        <taxon>Bacillati</taxon>
        <taxon>Bacillota</taxon>
        <taxon>Bacilli</taxon>
        <taxon>Bacillales</taxon>
        <taxon>Bacillaceae</taxon>
        <taxon>Aureibacillus</taxon>
    </lineage>
</organism>
<keyword evidence="3" id="KW-0808">Transferase</keyword>
<dbReference type="InterPro" id="IPR052038">
    <property type="entry name" value="Type-VII_TA_antitoxin"/>
</dbReference>
<evidence type="ECO:0000256" key="1">
    <source>
        <dbReference type="ARBA" id="ARBA00001946"/>
    </source>
</evidence>
<comment type="cofactor">
    <cofactor evidence="1">
        <name>Mg(2+)</name>
        <dbReference type="ChEBI" id="CHEBI:18420"/>
    </cofactor>
</comment>
<dbReference type="PANTHER" id="PTHR33571">
    <property type="entry name" value="SSL8005 PROTEIN"/>
    <property type="match status" value="1"/>
</dbReference>
<keyword evidence="12" id="KW-1185">Reference proteome</keyword>
<sequence length="96" mass="10749">MNGHQLLSNHRHEVLSFAKENGIVNVRLFGSTARGEDHNESDIDLLVDIEDGCTLFDVIRFKQSVEDLLGKRIDVVSEHALHQTIRGSVLDEAVDL</sequence>
<dbReference type="GO" id="GO:0046872">
    <property type="term" value="F:metal ion binding"/>
    <property type="evidence" value="ECO:0007669"/>
    <property type="project" value="UniProtKB-KW"/>
</dbReference>
<evidence type="ECO:0000256" key="7">
    <source>
        <dbReference type="ARBA" id="ARBA00022840"/>
    </source>
</evidence>
<keyword evidence="2" id="KW-1277">Toxin-antitoxin system</keyword>
<dbReference type="AlphaFoldDB" id="A0A4R6UBK4"/>
<dbReference type="GO" id="GO:0016779">
    <property type="term" value="F:nucleotidyltransferase activity"/>
    <property type="evidence" value="ECO:0007669"/>
    <property type="project" value="UniProtKB-KW"/>
</dbReference>
<dbReference type="SUPFAM" id="SSF81301">
    <property type="entry name" value="Nucleotidyltransferase"/>
    <property type="match status" value="1"/>
</dbReference>
<comment type="caution">
    <text evidence="11">The sequence shown here is derived from an EMBL/GenBank/DDBJ whole genome shotgun (WGS) entry which is preliminary data.</text>
</comment>
<dbReference type="InterPro" id="IPR002934">
    <property type="entry name" value="Polymerase_NTP_transf_dom"/>
</dbReference>
<dbReference type="OrthoDB" id="9809668at2"/>
<gene>
    <name evidence="11" type="ORF">EV213_102393</name>
</gene>
<keyword evidence="8" id="KW-0460">Magnesium</keyword>
<keyword evidence="5" id="KW-0479">Metal-binding</keyword>
<dbReference type="Proteomes" id="UP000295632">
    <property type="component" value="Unassembled WGS sequence"/>
</dbReference>
<comment type="similarity">
    <text evidence="9">Belongs to the MntA antitoxin family.</text>
</comment>
<dbReference type="Pfam" id="PF01909">
    <property type="entry name" value="NTP_transf_2"/>
    <property type="match status" value="1"/>
</dbReference>
<evidence type="ECO:0000256" key="5">
    <source>
        <dbReference type="ARBA" id="ARBA00022723"/>
    </source>
</evidence>
<keyword evidence="6" id="KW-0547">Nucleotide-binding</keyword>
<evidence type="ECO:0000256" key="6">
    <source>
        <dbReference type="ARBA" id="ARBA00022741"/>
    </source>
</evidence>
<dbReference type="PANTHER" id="PTHR33571:SF12">
    <property type="entry name" value="BSL3053 PROTEIN"/>
    <property type="match status" value="1"/>
</dbReference>
<name>A0A4R6UBK4_9BACI</name>
<evidence type="ECO:0000313" key="12">
    <source>
        <dbReference type="Proteomes" id="UP000295632"/>
    </source>
</evidence>
<feature type="domain" description="Polymerase nucleotidyl transferase" evidence="10">
    <location>
        <begin position="15"/>
        <end position="94"/>
    </location>
</feature>
<dbReference type="RefSeq" id="WP_133579230.1">
    <property type="nucleotide sequence ID" value="NZ_SNYJ01000002.1"/>
</dbReference>
<dbReference type="GO" id="GO:0005524">
    <property type="term" value="F:ATP binding"/>
    <property type="evidence" value="ECO:0007669"/>
    <property type="project" value="UniProtKB-KW"/>
</dbReference>
<evidence type="ECO:0000256" key="8">
    <source>
        <dbReference type="ARBA" id="ARBA00022842"/>
    </source>
</evidence>
<accession>A0A4R6UBK4</accession>
<protein>
    <recommendedName>
        <fullName evidence="10">Polymerase nucleotidyl transferase domain-containing protein</fullName>
    </recommendedName>
</protein>
<proteinExistence type="inferred from homology"/>
<evidence type="ECO:0000313" key="11">
    <source>
        <dbReference type="EMBL" id="TDQ42359.1"/>
    </source>
</evidence>
<evidence type="ECO:0000256" key="2">
    <source>
        <dbReference type="ARBA" id="ARBA00022649"/>
    </source>
</evidence>
<dbReference type="InterPro" id="IPR043519">
    <property type="entry name" value="NT_sf"/>
</dbReference>